<dbReference type="AlphaFoldDB" id="S8E6A2"/>
<sequence>MDGGYVLFSESRCLIDVGQDTSVEATDEGKPSRSPIPCAEGVRCLCAVRQQSICGLYTFPYPL</sequence>
<dbReference type="Proteomes" id="UP000015241">
    <property type="component" value="Unassembled WGS sequence"/>
</dbReference>
<name>S8E6A2_FOMSC</name>
<organism evidence="1 2">
    <name type="scientific">Fomitopsis schrenkii</name>
    <name type="common">Brown rot fungus</name>
    <dbReference type="NCBI Taxonomy" id="2126942"/>
    <lineage>
        <taxon>Eukaryota</taxon>
        <taxon>Fungi</taxon>
        <taxon>Dikarya</taxon>
        <taxon>Basidiomycota</taxon>
        <taxon>Agaricomycotina</taxon>
        <taxon>Agaricomycetes</taxon>
        <taxon>Polyporales</taxon>
        <taxon>Fomitopsis</taxon>
    </lineage>
</organism>
<evidence type="ECO:0000313" key="2">
    <source>
        <dbReference type="Proteomes" id="UP000015241"/>
    </source>
</evidence>
<protein>
    <submittedName>
        <fullName evidence="1">Uncharacterized protein</fullName>
    </submittedName>
</protein>
<keyword evidence="2" id="KW-1185">Reference proteome</keyword>
<dbReference type="InParanoid" id="S8E6A2"/>
<dbReference type="HOGENOM" id="CLU_2885799_0_0_1"/>
<gene>
    <name evidence="1" type="ORF">FOMPIDRAFT_1023715</name>
</gene>
<evidence type="ECO:0000313" key="1">
    <source>
        <dbReference type="EMBL" id="EPT00597.1"/>
    </source>
</evidence>
<accession>S8E6A2</accession>
<proteinExistence type="predicted"/>
<reference evidence="1 2" key="1">
    <citation type="journal article" date="2012" name="Science">
        <title>The Paleozoic origin of enzymatic lignin decomposition reconstructed from 31 fungal genomes.</title>
        <authorList>
            <person name="Floudas D."/>
            <person name="Binder M."/>
            <person name="Riley R."/>
            <person name="Barry K."/>
            <person name="Blanchette R.A."/>
            <person name="Henrissat B."/>
            <person name="Martinez A.T."/>
            <person name="Otillar R."/>
            <person name="Spatafora J.W."/>
            <person name="Yadav J.S."/>
            <person name="Aerts A."/>
            <person name="Benoit I."/>
            <person name="Boyd A."/>
            <person name="Carlson A."/>
            <person name="Copeland A."/>
            <person name="Coutinho P.M."/>
            <person name="de Vries R.P."/>
            <person name="Ferreira P."/>
            <person name="Findley K."/>
            <person name="Foster B."/>
            <person name="Gaskell J."/>
            <person name="Glotzer D."/>
            <person name="Gorecki P."/>
            <person name="Heitman J."/>
            <person name="Hesse C."/>
            <person name="Hori C."/>
            <person name="Igarashi K."/>
            <person name="Jurgens J.A."/>
            <person name="Kallen N."/>
            <person name="Kersten P."/>
            <person name="Kohler A."/>
            <person name="Kuees U."/>
            <person name="Kumar T.K.A."/>
            <person name="Kuo A."/>
            <person name="LaButti K."/>
            <person name="Larrondo L.F."/>
            <person name="Lindquist E."/>
            <person name="Ling A."/>
            <person name="Lombard V."/>
            <person name="Lucas S."/>
            <person name="Lundell T."/>
            <person name="Martin R."/>
            <person name="McLaughlin D.J."/>
            <person name="Morgenstern I."/>
            <person name="Morin E."/>
            <person name="Murat C."/>
            <person name="Nagy L.G."/>
            <person name="Nolan M."/>
            <person name="Ohm R.A."/>
            <person name="Patyshakuliyeva A."/>
            <person name="Rokas A."/>
            <person name="Ruiz-Duenas F.J."/>
            <person name="Sabat G."/>
            <person name="Salamov A."/>
            <person name="Samejima M."/>
            <person name="Schmutz J."/>
            <person name="Slot J.C."/>
            <person name="St John F."/>
            <person name="Stenlid J."/>
            <person name="Sun H."/>
            <person name="Sun S."/>
            <person name="Syed K."/>
            <person name="Tsang A."/>
            <person name="Wiebenga A."/>
            <person name="Young D."/>
            <person name="Pisabarro A."/>
            <person name="Eastwood D.C."/>
            <person name="Martin F."/>
            <person name="Cullen D."/>
            <person name="Grigoriev I.V."/>
            <person name="Hibbett D.S."/>
        </authorList>
    </citation>
    <scope>NUCLEOTIDE SEQUENCE</scope>
    <source>
        <strain evidence="2">FP-58527</strain>
    </source>
</reference>
<dbReference type="EMBL" id="KE504148">
    <property type="protein sequence ID" value="EPT00597.1"/>
    <property type="molecule type" value="Genomic_DNA"/>
</dbReference>